<comment type="function">
    <text evidence="4">Responsible for synthesis of pseudouridine from uracil-13 in transfer RNAs.</text>
</comment>
<feature type="domain" description="TRUD" evidence="5">
    <location>
        <begin position="155"/>
        <end position="303"/>
    </location>
</feature>
<dbReference type="EMBL" id="LNYJ01000011">
    <property type="protein sequence ID" value="KTD17117.1"/>
    <property type="molecule type" value="Genomic_DNA"/>
</dbReference>
<evidence type="ECO:0000256" key="4">
    <source>
        <dbReference type="HAMAP-Rule" id="MF_01082"/>
    </source>
</evidence>
<dbReference type="CDD" id="cd02575">
    <property type="entry name" value="PseudoU_synth_EcTruD"/>
    <property type="match status" value="1"/>
</dbReference>
<dbReference type="PATRIC" id="fig|456.5.peg.1524"/>
<sequence length="340" mass="38348">MSCLNSLAFAFGKPISSGQIKASPEDFQVREILGFEPSGHGEHLFLQIEKIGMNTEELHKALARTLGKSEKLISYAGLKDKNALTTQWFSVHCPGEEIPFANELKGDGWKVINSQRHLKKLKTGALLGNEFQLVIREVHDFSDLEKRLELINQQGVPNYFGAQRFGYEDSNLLKAEKLLFNQIKVKNRFLRGIYYSAARSFLFNRILSERVACGSWNKALAGDVMQLAGKNSIFPETNPDEEIARRIREGDISPAAPLWGVGENKVVGEALELQKKALSSHWDWCDALEKNGLELAYRPMVLKVEHLNWDFAKDSIQLSFKLKSGSYATSVIRELLCIDF</sequence>
<dbReference type="OrthoDB" id="1550679at2"/>
<proteinExistence type="inferred from homology"/>
<dbReference type="InterPro" id="IPR001656">
    <property type="entry name" value="PsdUridine_synth_TruD"/>
</dbReference>
<dbReference type="InterPro" id="IPR050170">
    <property type="entry name" value="TruD_pseudoU_synthase"/>
</dbReference>
<name>A0A0W0VB45_9GAMM</name>
<dbReference type="PROSITE" id="PS50984">
    <property type="entry name" value="TRUD"/>
    <property type="match status" value="1"/>
</dbReference>
<comment type="similarity">
    <text evidence="1 4">Belongs to the pseudouridine synthase TruD family.</text>
</comment>
<accession>A0A0W0VB45</accession>
<dbReference type="InterPro" id="IPR042214">
    <property type="entry name" value="TruD_catalytic"/>
</dbReference>
<dbReference type="GO" id="GO:0003723">
    <property type="term" value="F:RNA binding"/>
    <property type="evidence" value="ECO:0007669"/>
    <property type="project" value="InterPro"/>
</dbReference>
<dbReference type="SUPFAM" id="SSF55120">
    <property type="entry name" value="Pseudouridine synthase"/>
    <property type="match status" value="1"/>
</dbReference>
<feature type="active site" description="Nucleophile" evidence="4">
    <location>
        <position position="80"/>
    </location>
</feature>
<evidence type="ECO:0000256" key="3">
    <source>
        <dbReference type="ARBA" id="ARBA00023235"/>
    </source>
</evidence>
<protein>
    <recommendedName>
        <fullName evidence="4">tRNA pseudouridine synthase D</fullName>
        <ecNumber evidence="4">5.4.99.27</ecNumber>
    </recommendedName>
    <alternativeName>
        <fullName evidence="4">tRNA pseudouridine(13) synthase</fullName>
    </alternativeName>
    <alternativeName>
        <fullName evidence="4">tRNA pseudouridylate synthase D</fullName>
    </alternativeName>
    <alternativeName>
        <fullName evidence="4">tRNA-uridine isomerase D</fullName>
    </alternativeName>
</protein>
<dbReference type="InterPro" id="IPR011760">
    <property type="entry name" value="PsdUridine_synth_TruD_insert"/>
</dbReference>
<keyword evidence="2 4" id="KW-0819">tRNA processing</keyword>
<organism evidence="6 7">
    <name type="scientific">Legionella jordanis</name>
    <dbReference type="NCBI Taxonomy" id="456"/>
    <lineage>
        <taxon>Bacteria</taxon>
        <taxon>Pseudomonadati</taxon>
        <taxon>Pseudomonadota</taxon>
        <taxon>Gammaproteobacteria</taxon>
        <taxon>Legionellales</taxon>
        <taxon>Legionellaceae</taxon>
        <taxon>Legionella</taxon>
    </lineage>
</organism>
<dbReference type="Gene3D" id="3.30.2340.10">
    <property type="entry name" value="TruD, insertion domain"/>
    <property type="match status" value="1"/>
</dbReference>
<gene>
    <name evidence="4" type="primary">truD</name>
    <name evidence="6" type="ORF">Ljor_1423</name>
</gene>
<dbReference type="Pfam" id="PF01142">
    <property type="entry name" value="TruD"/>
    <property type="match status" value="2"/>
</dbReference>
<dbReference type="InterPro" id="IPR020103">
    <property type="entry name" value="PsdUridine_synth_cat_dom_sf"/>
</dbReference>
<evidence type="ECO:0000256" key="2">
    <source>
        <dbReference type="ARBA" id="ARBA00022694"/>
    </source>
</evidence>
<dbReference type="PANTHER" id="PTHR47811">
    <property type="entry name" value="TRNA PSEUDOURIDINE SYNTHASE D"/>
    <property type="match status" value="1"/>
</dbReference>
<evidence type="ECO:0000259" key="5">
    <source>
        <dbReference type="PROSITE" id="PS50984"/>
    </source>
</evidence>
<dbReference type="InterPro" id="IPR020119">
    <property type="entry name" value="PsdUridine_synth_TruD_CS"/>
</dbReference>
<keyword evidence="7" id="KW-1185">Reference proteome</keyword>
<dbReference type="PROSITE" id="PS01268">
    <property type="entry name" value="UPF0024"/>
    <property type="match status" value="1"/>
</dbReference>
<dbReference type="STRING" id="456.Ljor_1423"/>
<evidence type="ECO:0000313" key="7">
    <source>
        <dbReference type="Proteomes" id="UP000055035"/>
    </source>
</evidence>
<dbReference type="AlphaFoldDB" id="A0A0W0VB45"/>
<dbReference type="GO" id="GO:0005829">
    <property type="term" value="C:cytosol"/>
    <property type="evidence" value="ECO:0007669"/>
    <property type="project" value="TreeGrafter"/>
</dbReference>
<dbReference type="PANTHER" id="PTHR47811:SF1">
    <property type="entry name" value="TRNA PSEUDOURIDINE SYNTHASE D"/>
    <property type="match status" value="1"/>
</dbReference>
<dbReference type="GO" id="GO:0031119">
    <property type="term" value="P:tRNA pseudouridine synthesis"/>
    <property type="evidence" value="ECO:0007669"/>
    <property type="project" value="UniProtKB-UniRule"/>
</dbReference>
<dbReference type="HAMAP" id="MF_01082">
    <property type="entry name" value="TruD"/>
    <property type="match status" value="1"/>
</dbReference>
<dbReference type="Gene3D" id="3.30.2350.20">
    <property type="entry name" value="TruD, catalytic domain"/>
    <property type="match status" value="1"/>
</dbReference>
<comment type="caution">
    <text evidence="6">The sequence shown here is derived from an EMBL/GenBank/DDBJ whole genome shotgun (WGS) entry which is preliminary data.</text>
</comment>
<evidence type="ECO:0000313" key="6">
    <source>
        <dbReference type="EMBL" id="KTD17117.1"/>
    </source>
</evidence>
<reference evidence="6 7" key="1">
    <citation type="submission" date="2015-11" db="EMBL/GenBank/DDBJ databases">
        <title>Genomic analysis of 38 Legionella species identifies large and diverse effector repertoires.</title>
        <authorList>
            <person name="Burstein D."/>
            <person name="Amaro F."/>
            <person name="Zusman T."/>
            <person name="Lifshitz Z."/>
            <person name="Cohen O."/>
            <person name="Gilbert J.A."/>
            <person name="Pupko T."/>
            <person name="Shuman H.A."/>
            <person name="Segal G."/>
        </authorList>
    </citation>
    <scope>NUCLEOTIDE SEQUENCE [LARGE SCALE GENOMIC DNA]</scope>
    <source>
        <strain evidence="6 7">BL-540</strain>
    </source>
</reference>
<dbReference type="EC" id="5.4.99.27" evidence="4"/>
<dbReference type="NCBIfam" id="TIGR00094">
    <property type="entry name" value="tRNA_TruD_broad"/>
    <property type="match status" value="1"/>
</dbReference>
<evidence type="ECO:0000256" key="1">
    <source>
        <dbReference type="ARBA" id="ARBA00007953"/>
    </source>
</evidence>
<comment type="catalytic activity">
    <reaction evidence="4">
        <text>uridine(13) in tRNA = pseudouridine(13) in tRNA</text>
        <dbReference type="Rhea" id="RHEA:42540"/>
        <dbReference type="Rhea" id="RHEA-COMP:10105"/>
        <dbReference type="Rhea" id="RHEA-COMP:10106"/>
        <dbReference type="ChEBI" id="CHEBI:65314"/>
        <dbReference type="ChEBI" id="CHEBI:65315"/>
        <dbReference type="EC" id="5.4.99.27"/>
    </reaction>
</comment>
<dbReference type="Proteomes" id="UP000055035">
    <property type="component" value="Unassembled WGS sequence"/>
</dbReference>
<dbReference type="GO" id="GO:0160150">
    <property type="term" value="F:tRNA pseudouridine(13) synthase activity"/>
    <property type="evidence" value="ECO:0007669"/>
    <property type="project" value="UniProtKB-EC"/>
</dbReference>
<keyword evidence="3 4" id="KW-0413">Isomerase</keyword>
<dbReference type="RefSeq" id="WP_058470913.1">
    <property type="nucleotide sequence ID" value="NZ_CAAAIC010000003.1"/>
</dbReference>
<dbReference type="InterPro" id="IPR043165">
    <property type="entry name" value="TruD_insert_sf"/>
</dbReference>